<dbReference type="SFLD" id="SFLDG01142">
    <property type="entry name" value="C2.B.2:_Mannosyl-3-phosphoglyc"/>
    <property type="match status" value="1"/>
</dbReference>
<sequence>MTRFIEVNATECMTTTLLVFTDLDGTLLDHYSYDFSAASDALNSLKTLGIPCVLNTSKTYAELLELRGALRHKDPFIVENGAAVYLPVNSRFDSTPEWTQRGDYWVKAFGPDRQQLIATAKTMKSRFDFVGYHELTVEQLMEHTGLDAHTATLSMEREFTEPLIWNDSNNALAEFRGLMAEKGIKVQKGGRFVHLMGQNCDKAVAMKWLTERYQNNTSDVVKSIALGDGENDVEMISKANIPVVVRSPVHVPPEIPNRNDVWITDSYGPKGWSEAINQALTNEGFI</sequence>
<dbReference type="AlphaFoldDB" id="A0A4R6XER3"/>
<dbReference type="SFLD" id="SFLDG01140">
    <property type="entry name" value="C2.B:_Phosphomannomutase_and_P"/>
    <property type="match status" value="1"/>
</dbReference>
<evidence type="ECO:0000313" key="5">
    <source>
        <dbReference type="Proteomes" id="UP000295729"/>
    </source>
</evidence>
<dbReference type="InterPro" id="IPR006379">
    <property type="entry name" value="HAD-SF_hydro_IIB"/>
</dbReference>
<gene>
    <name evidence="4" type="ORF">C8D85_0925</name>
</gene>
<dbReference type="NCBIfam" id="TIGR01484">
    <property type="entry name" value="HAD-SF-IIB"/>
    <property type="match status" value="1"/>
</dbReference>
<reference evidence="4 5" key="1">
    <citation type="submission" date="2019-03" db="EMBL/GenBank/DDBJ databases">
        <title>Genomic Encyclopedia of Type Strains, Phase IV (KMG-IV): sequencing the most valuable type-strain genomes for metagenomic binning, comparative biology and taxonomic classification.</title>
        <authorList>
            <person name="Goeker M."/>
        </authorList>
    </citation>
    <scope>NUCLEOTIDE SEQUENCE [LARGE SCALE GENOMIC DNA]</scope>
    <source>
        <strain evidence="4 5">DSM 5604</strain>
    </source>
</reference>
<evidence type="ECO:0000256" key="1">
    <source>
        <dbReference type="ARBA" id="ARBA00022723"/>
    </source>
</evidence>
<dbReference type="Gene3D" id="3.40.50.1000">
    <property type="entry name" value="HAD superfamily/HAD-like"/>
    <property type="match status" value="1"/>
</dbReference>
<dbReference type="Gene3D" id="3.30.980.20">
    <property type="entry name" value="Putative mannosyl-3-phosphoglycerate phosphatase, domain 2"/>
    <property type="match status" value="1"/>
</dbReference>
<dbReference type="InterPro" id="IPR023214">
    <property type="entry name" value="HAD_sf"/>
</dbReference>
<protein>
    <submittedName>
        <fullName evidence="4">Mannosyl-3-phosphoglycerate phosphatase</fullName>
    </submittedName>
</protein>
<accession>A0A4R6XER3</accession>
<comment type="caution">
    <text evidence="4">The sequence shown here is derived from an EMBL/GenBank/DDBJ whole genome shotgun (WGS) entry which is preliminary data.</text>
</comment>
<keyword evidence="5" id="KW-1185">Reference proteome</keyword>
<dbReference type="EMBL" id="SNZA01000001">
    <property type="protein sequence ID" value="TDR15553.1"/>
    <property type="molecule type" value="Genomic_DNA"/>
</dbReference>
<dbReference type="GO" id="GO:0050531">
    <property type="term" value="F:mannosyl-3-phosphoglycerate phosphatase activity"/>
    <property type="evidence" value="ECO:0007669"/>
    <property type="project" value="InterPro"/>
</dbReference>
<keyword evidence="3" id="KW-0460">Magnesium</keyword>
<dbReference type="GO" id="GO:0000287">
    <property type="term" value="F:magnesium ion binding"/>
    <property type="evidence" value="ECO:0007669"/>
    <property type="project" value="TreeGrafter"/>
</dbReference>
<dbReference type="InterPro" id="IPR006381">
    <property type="entry name" value="HAD-SF-IIB-MPGP"/>
</dbReference>
<keyword evidence="1" id="KW-0479">Metal-binding</keyword>
<name>A0A4R6XER3_9GAMM</name>
<dbReference type="GO" id="GO:0051479">
    <property type="term" value="P:mannosylglycerate biosynthetic process"/>
    <property type="evidence" value="ECO:0007669"/>
    <property type="project" value="InterPro"/>
</dbReference>
<dbReference type="RefSeq" id="WP_228189796.1">
    <property type="nucleotide sequence ID" value="NZ_JAJGNH010000001.1"/>
</dbReference>
<dbReference type="Proteomes" id="UP000295729">
    <property type="component" value="Unassembled WGS sequence"/>
</dbReference>
<organism evidence="4 5">
    <name type="scientific">Marinomonas communis</name>
    <dbReference type="NCBI Taxonomy" id="28254"/>
    <lineage>
        <taxon>Bacteria</taxon>
        <taxon>Pseudomonadati</taxon>
        <taxon>Pseudomonadota</taxon>
        <taxon>Gammaproteobacteria</taxon>
        <taxon>Oceanospirillales</taxon>
        <taxon>Oceanospirillaceae</taxon>
        <taxon>Marinomonas</taxon>
    </lineage>
</organism>
<keyword evidence="2" id="KW-0378">Hydrolase</keyword>
<evidence type="ECO:0000256" key="2">
    <source>
        <dbReference type="ARBA" id="ARBA00022801"/>
    </source>
</evidence>
<dbReference type="NCBIfam" id="TIGR01486">
    <property type="entry name" value="HAD-SF-IIB-MPGP"/>
    <property type="match status" value="1"/>
</dbReference>
<evidence type="ECO:0000313" key="4">
    <source>
        <dbReference type="EMBL" id="TDR15553.1"/>
    </source>
</evidence>
<dbReference type="SUPFAM" id="SSF56784">
    <property type="entry name" value="HAD-like"/>
    <property type="match status" value="1"/>
</dbReference>
<dbReference type="Pfam" id="PF08282">
    <property type="entry name" value="Hydrolase_3"/>
    <property type="match status" value="1"/>
</dbReference>
<dbReference type="PANTHER" id="PTHR10000:SF8">
    <property type="entry name" value="HAD SUPERFAMILY HYDROLASE-LIKE, TYPE 3"/>
    <property type="match status" value="1"/>
</dbReference>
<dbReference type="InterPro" id="IPR036412">
    <property type="entry name" value="HAD-like_sf"/>
</dbReference>
<dbReference type="GO" id="GO:0005829">
    <property type="term" value="C:cytosol"/>
    <property type="evidence" value="ECO:0007669"/>
    <property type="project" value="TreeGrafter"/>
</dbReference>
<evidence type="ECO:0000256" key="3">
    <source>
        <dbReference type="ARBA" id="ARBA00022842"/>
    </source>
</evidence>
<dbReference type="SFLD" id="SFLDS00003">
    <property type="entry name" value="Haloacid_Dehalogenase"/>
    <property type="match status" value="1"/>
</dbReference>
<dbReference type="PANTHER" id="PTHR10000">
    <property type="entry name" value="PHOSPHOSERINE PHOSPHATASE"/>
    <property type="match status" value="1"/>
</dbReference>
<proteinExistence type="predicted"/>